<dbReference type="KEGG" id="scm:SCHCO_02633610"/>
<dbReference type="OrthoDB" id="2858789at2759"/>
<dbReference type="VEuPathDB" id="FungiDB:SCHCODRAFT_02633610"/>
<keyword evidence="2" id="KW-1185">Reference proteome</keyword>
<accession>D8QBD1</accession>
<dbReference type="RefSeq" id="XP_003029236.1">
    <property type="nucleotide sequence ID" value="XM_003029190.1"/>
</dbReference>
<organism evidence="2">
    <name type="scientific">Schizophyllum commune (strain H4-8 / FGSC 9210)</name>
    <name type="common">Split gill fungus</name>
    <dbReference type="NCBI Taxonomy" id="578458"/>
    <lineage>
        <taxon>Eukaryota</taxon>
        <taxon>Fungi</taxon>
        <taxon>Dikarya</taxon>
        <taxon>Basidiomycota</taxon>
        <taxon>Agaricomycotina</taxon>
        <taxon>Agaricomycetes</taxon>
        <taxon>Agaricomycetidae</taxon>
        <taxon>Agaricales</taxon>
        <taxon>Schizophyllaceae</taxon>
        <taxon>Schizophyllum</taxon>
    </lineage>
</organism>
<reference evidence="1 2" key="1">
    <citation type="journal article" date="2010" name="Nat. Biotechnol.">
        <title>Genome sequence of the model mushroom Schizophyllum commune.</title>
        <authorList>
            <person name="Ohm R.A."/>
            <person name="de Jong J.F."/>
            <person name="Lugones L.G."/>
            <person name="Aerts A."/>
            <person name="Kothe E."/>
            <person name="Stajich J.E."/>
            <person name="de Vries R.P."/>
            <person name="Record E."/>
            <person name="Levasseur A."/>
            <person name="Baker S.E."/>
            <person name="Bartholomew K.A."/>
            <person name="Coutinho P.M."/>
            <person name="Erdmann S."/>
            <person name="Fowler T.J."/>
            <person name="Gathman A.C."/>
            <person name="Lombard V."/>
            <person name="Henrissat B."/>
            <person name="Knabe N."/>
            <person name="Kuees U."/>
            <person name="Lilly W.W."/>
            <person name="Lindquist E."/>
            <person name="Lucas S."/>
            <person name="Magnuson J.K."/>
            <person name="Piumi F."/>
            <person name="Raudaskoski M."/>
            <person name="Salamov A."/>
            <person name="Schmutz J."/>
            <person name="Schwarze F.W.M.R."/>
            <person name="vanKuyk P.A."/>
            <person name="Horton J.S."/>
            <person name="Grigoriev I.V."/>
            <person name="Woesten H.A.B."/>
        </authorList>
    </citation>
    <scope>NUCLEOTIDE SEQUENCE [LARGE SCALE GENOMIC DNA]</scope>
    <source>
        <strain evidence="2">H4-8 / FGSC 9210</strain>
    </source>
</reference>
<dbReference type="Gene3D" id="3.80.10.10">
    <property type="entry name" value="Ribonuclease Inhibitor"/>
    <property type="match status" value="1"/>
</dbReference>
<dbReference type="EMBL" id="GL377309">
    <property type="protein sequence ID" value="EFI94333.1"/>
    <property type="molecule type" value="Genomic_DNA"/>
</dbReference>
<protein>
    <submittedName>
        <fullName evidence="1">Uncharacterized protein</fullName>
    </submittedName>
</protein>
<evidence type="ECO:0000313" key="1">
    <source>
        <dbReference type="EMBL" id="EFI94333.1"/>
    </source>
</evidence>
<gene>
    <name evidence="1" type="ORF">SCHCODRAFT_111198</name>
</gene>
<feature type="non-terminal residue" evidence="1">
    <location>
        <position position="588"/>
    </location>
</feature>
<dbReference type="GeneID" id="9593986"/>
<dbReference type="InterPro" id="IPR032675">
    <property type="entry name" value="LRR_dom_sf"/>
</dbReference>
<dbReference type="Proteomes" id="UP000007431">
    <property type="component" value="Unassembled WGS sequence"/>
</dbReference>
<sequence>MLSIDIEQTFQASRGIDEKGLQRVRAEVLATDSVSLPDLISESWKELANLQTRLINASRKVYLAKAALEPVHSLPDDLLVYIFELVCQDAARYDYKYDTLLSWQRFQERPSPVVDLSHVCCRWRRAALQARTLWSNILLDHTEPLPCERLATYLARSGSAPLRLTATIADSHYDDPRDPPYAASFAQYLEAATSGHAERVEELHIRVFDRLRPVFPRVRTPALRYLRLAVEQNKHVLGYQIEEYWRGRGAEQGPLLLDAPQLETLVLQGTGPGSFFPYVENMGGVGVPWATLTSLRMYGVFCTTRSAVKALRACGALRECVLAIDDTVDAVHGGFPTAPEWSSSTEVIVLSEMRTLSILWQATLLEDLLGRLRCLHLEELTLKIDVHELQQNNDSYLPKFDKSLLQFVHSSDLRRLRMLRLEGFGFPGDKEHPVVAGSDRTMLSCSVVLRSLSGLEKLYLSCRYDDGLLDALAETTNDGQPLLCPNLHRLELEFPYQPASEDLYARHLSMASRRWATPPKRKIDLCIMVRDVGEGQPSWREIVMRKNVSILLASLKTIPNLDLFVPEDEVSTRGGFLSYTLSNILFMS</sequence>
<dbReference type="HOGENOM" id="CLU_463927_0_0_1"/>
<evidence type="ECO:0000313" key="2">
    <source>
        <dbReference type="Proteomes" id="UP000007431"/>
    </source>
</evidence>
<proteinExistence type="predicted"/>
<dbReference type="InParanoid" id="D8QBD1"/>
<dbReference type="AlphaFoldDB" id="D8QBD1"/>
<name>D8QBD1_SCHCM</name>
<dbReference type="Gene3D" id="1.20.1280.50">
    <property type="match status" value="1"/>
</dbReference>